<dbReference type="Gene3D" id="3.40.50.300">
    <property type="entry name" value="P-loop containing nucleotide triphosphate hydrolases"/>
    <property type="match status" value="1"/>
</dbReference>
<dbReference type="EMBL" id="JBHUPD010000003">
    <property type="protein sequence ID" value="MFD2874075.1"/>
    <property type="molecule type" value="Genomic_DNA"/>
</dbReference>
<accession>A0ABW5YFK4</accession>
<evidence type="ECO:0000313" key="3">
    <source>
        <dbReference type="Proteomes" id="UP001597557"/>
    </source>
</evidence>
<comment type="caution">
    <text evidence="2">The sequence shown here is derived from an EMBL/GenBank/DDBJ whole genome shotgun (WGS) entry which is preliminary data.</text>
</comment>
<dbReference type="Proteomes" id="UP001597557">
    <property type="component" value="Unassembled WGS sequence"/>
</dbReference>
<organism evidence="2 3">
    <name type="scientific">Mucilaginibacter ximonensis</name>
    <dbReference type="NCBI Taxonomy" id="538021"/>
    <lineage>
        <taxon>Bacteria</taxon>
        <taxon>Pseudomonadati</taxon>
        <taxon>Bacteroidota</taxon>
        <taxon>Sphingobacteriia</taxon>
        <taxon>Sphingobacteriales</taxon>
        <taxon>Sphingobacteriaceae</taxon>
        <taxon>Mucilaginibacter</taxon>
    </lineage>
</organism>
<dbReference type="InterPro" id="IPR027417">
    <property type="entry name" value="P-loop_NTPase"/>
</dbReference>
<dbReference type="SUPFAM" id="SSF52540">
    <property type="entry name" value="P-loop containing nucleoside triphosphate hydrolases"/>
    <property type="match status" value="1"/>
</dbReference>
<evidence type="ECO:0000313" key="2">
    <source>
        <dbReference type="EMBL" id="MFD2874075.1"/>
    </source>
</evidence>
<gene>
    <name evidence="2" type="ORF">ACFS5N_16450</name>
</gene>
<keyword evidence="3" id="KW-1185">Reference proteome</keyword>
<dbReference type="RefSeq" id="WP_377188036.1">
    <property type="nucleotide sequence ID" value="NZ_JBHUPD010000003.1"/>
</dbReference>
<protein>
    <recommendedName>
        <fullName evidence="4">AAA+ ATPase domain-containing protein</fullName>
    </recommendedName>
</protein>
<sequence length="211" mass="24279">MRRAKTIKNLFDKKHQEFEFDGIWKDRCGNPDRAGAWLIWGPEKNGKTWITMLAAKYLSQFEKVHYVSAEEGTGKDFVASLKRAKISASDTQIQVEEYEALEDLKERLKKRKAPRIVIIDNLTCYRAELKPSQVQPLLREFPEVLFIFLAHEERGEPYTALAREVRKLAKIIIRVEGLACHVSGRCPGGMIMIDESRSLLYHGQDIMNKTA</sequence>
<evidence type="ECO:0008006" key="4">
    <source>
        <dbReference type="Google" id="ProtNLM"/>
    </source>
</evidence>
<feature type="coiled-coil region" evidence="1">
    <location>
        <begin position="81"/>
        <end position="111"/>
    </location>
</feature>
<name>A0ABW5YFK4_9SPHI</name>
<keyword evidence="1" id="KW-0175">Coiled coil</keyword>
<reference evidence="3" key="1">
    <citation type="journal article" date="2019" name="Int. J. Syst. Evol. Microbiol.">
        <title>The Global Catalogue of Microorganisms (GCM) 10K type strain sequencing project: providing services to taxonomists for standard genome sequencing and annotation.</title>
        <authorList>
            <consortium name="The Broad Institute Genomics Platform"/>
            <consortium name="The Broad Institute Genome Sequencing Center for Infectious Disease"/>
            <person name="Wu L."/>
            <person name="Ma J."/>
        </authorList>
    </citation>
    <scope>NUCLEOTIDE SEQUENCE [LARGE SCALE GENOMIC DNA]</scope>
    <source>
        <strain evidence="3">KCTC 22437</strain>
    </source>
</reference>
<evidence type="ECO:0000256" key="1">
    <source>
        <dbReference type="SAM" id="Coils"/>
    </source>
</evidence>
<proteinExistence type="predicted"/>